<gene>
    <name evidence="6" type="ORF">GCM10010960_01660</name>
</gene>
<organism evidence="6 7">
    <name type="scientific">Arenimonas maotaiensis</name>
    <dbReference type="NCBI Taxonomy" id="1446479"/>
    <lineage>
        <taxon>Bacteria</taxon>
        <taxon>Pseudomonadati</taxon>
        <taxon>Pseudomonadota</taxon>
        <taxon>Gammaproteobacteria</taxon>
        <taxon>Lysobacterales</taxon>
        <taxon>Lysobacteraceae</taxon>
        <taxon>Arenimonas</taxon>
    </lineage>
</organism>
<dbReference type="RefSeq" id="WP_188446756.1">
    <property type="nucleotide sequence ID" value="NZ_BMFO01000001.1"/>
</dbReference>
<dbReference type="InterPro" id="IPR011006">
    <property type="entry name" value="CheY-like_superfamily"/>
</dbReference>
<dbReference type="Gene3D" id="1.20.120.160">
    <property type="entry name" value="HPT domain"/>
    <property type="match status" value="1"/>
</dbReference>
<dbReference type="Pfam" id="PF00072">
    <property type="entry name" value="Response_reg"/>
    <property type="match status" value="1"/>
</dbReference>
<dbReference type="PROSITE" id="PS50894">
    <property type="entry name" value="HPT"/>
    <property type="match status" value="1"/>
</dbReference>
<feature type="domain" description="HPt" evidence="5">
    <location>
        <begin position="134"/>
        <end position="217"/>
    </location>
</feature>
<evidence type="ECO:0000256" key="2">
    <source>
        <dbReference type="PROSITE-ProRule" id="PRU00110"/>
    </source>
</evidence>
<evidence type="ECO:0000256" key="1">
    <source>
        <dbReference type="ARBA" id="ARBA00023012"/>
    </source>
</evidence>
<dbReference type="CDD" id="cd00156">
    <property type="entry name" value="REC"/>
    <property type="match status" value="1"/>
</dbReference>
<dbReference type="SUPFAM" id="SSF52172">
    <property type="entry name" value="CheY-like"/>
    <property type="match status" value="1"/>
</dbReference>
<sequence>MTDILLIEDDDISRAYLGEAIGRLLVQWRACASFREARDAFRQGRFDLIVSDCNLPDGDLFGAIGEFPPGVPVLALSAELDAATRTRLLAAGAAEAMAKPMPVGDLHAAVLRLCGLDSAPLWNPDKALRALAQNPQAVASLKALFQAEVPAMSAAVRAALDAGDLKTLGDVLHKLKASCGFLGAERLLAECRALEAAPGPEALARFECVCAETLAAI</sequence>
<dbReference type="Gene3D" id="3.40.50.2300">
    <property type="match status" value="1"/>
</dbReference>
<dbReference type="InterPro" id="IPR001789">
    <property type="entry name" value="Sig_transdc_resp-reg_receiver"/>
</dbReference>
<keyword evidence="3" id="KW-0597">Phosphoprotein</keyword>
<keyword evidence="7" id="KW-1185">Reference proteome</keyword>
<feature type="modified residue" description="4-aspartylphosphate" evidence="3">
    <location>
        <position position="52"/>
    </location>
</feature>
<evidence type="ECO:0000313" key="7">
    <source>
        <dbReference type="Proteomes" id="UP000632858"/>
    </source>
</evidence>
<evidence type="ECO:0000259" key="5">
    <source>
        <dbReference type="PROSITE" id="PS50894"/>
    </source>
</evidence>
<reference evidence="6" key="1">
    <citation type="journal article" date="2014" name="Int. J. Syst. Evol. Microbiol.">
        <title>Complete genome sequence of Corynebacterium casei LMG S-19264T (=DSM 44701T), isolated from a smear-ripened cheese.</title>
        <authorList>
            <consortium name="US DOE Joint Genome Institute (JGI-PGF)"/>
            <person name="Walter F."/>
            <person name="Albersmeier A."/>
            <person name="Kalinowski J."/>
            <person name="Ruckert C."/>
        </authorList>
    </citation>
    <scope>NUCLEOTIDE SEQUENCE</scope>
    <source>
        <strain evidence="6">CGMCC 1.12726</strain>
    </source>
</reference>
<protein>
    <submittedName>
        <fullName evidence="6">Transcriptional regulator</fullName>
    </submittedName>
</protein>
<feature type="domain" description="Response regulatory" evidence="4">
    <location>
        <begin position="3"/>
        <end position="114"/>
    </location>
</feature>
<dbReference type="AlphaFoldDB" id="A0A917FIT5"/>
<dbReference type="SUPFAM" id="SSF47226">
    <property type="entry name" value="Histidine-containing phosphotransfer domain, HPT domain"/>
    <property type="match status" value="1"/>
</dbReference>
<keyword evidence="1" id="KW-0902">Two-component regulatory system</keyword>
<dbReference type="InterPro" id="IPR036641">
    <property type="entry name" value="HPT_dom_sf"/>
</dbReference>
<accession>A0A917FIT5</accession>
<name>A0A917FIT5_9GAMM</name>
<evidence type="ECO:0000313" key="6">
    <source>
        <dbReference type="EMBL" id="GGF83225.1"/>
    </source>
</evidence>
<dbReference type="GO" id="GO:0000160">
    <property type="term" value="P:phosphorelay signal transduction system"/>
    <property type="evidence" value="ECO:0007669"/>
    <property type="project" value="UniProtKB-KW"/>
</dbReference>
<evidence type="ECO:0000256" key="3">
    <source>
        <dbReference type="PROSITE-ProRule" id="PRU00169"/>
    </source>
</evidence>
<evidence type="ECO:0000259" key="4">
    <source>
        <dbReference type="PROSITE" id="PS50110"/>
    </source>
</evidence>
<feature type="modified residue" description="Phosphohistidine" evidence="2">
    <location>
        <position position="173"/>
    </location>
</feature>
<dbReference type="InterPro" id="IPR008207">
    <property type="entry name" value="Sig_transdc_His_kin_Hpt_dom"/>
</dbReference>
<dbReference type="Proteomes" id="UP000632858">
    <property type="component" value="Unassembled WGS sequence"/>
</dbReference>
<dbReference type="Pfam" id="PF01627">
    <property type="entry name" value="Hpt"/>
    <property type="match status" value="1"/>
</dbReference>
<dbReference type="EMBL" id="BMFO01000001">
    <property type="protein sequence ID" value="GGF83225.1"/>
    <property type="molecule type" value="Genomic_DNA"/>
</dbReference>
<proteinExistence type="predicted"/>
<comment type="caution">
    <text evidence="6">The sequence shown here is derived from an EMBL/GenBank/DDBJ whole genome shotgun (WGS) entry which is preliminary data.</text>
</comment>
<dbReference type="GO" id="GO:0004672">
    <property type="term" value="F:protein kinase activity"/>
    <property type="evidence" value="ECO:0007669"/>
    <property type="project" value="UniProtKB-ARBA"/>
</dbReference>
<reference evidence="6" key="2">
    <citation type="submission" date="2020-09" db="EMBL/GenBank/DDBJ databases">
        <authorList>
            <person name="Sun Q."/>
            <person name="Zhou Y."/>
        </authorList>
    </citation>
    <scope>NUCLEOTIDE SEQUENCE</scope>
    <source>
        <strain evidence="6">CGMCC 1.12726</strain>
    </source>
</reference>
<dbReference type="PROSITE" id="PS50110">
    <property type="entry name" value="RESPONSE_REGULATORY"/>
    <property type="match status" value="1"/>
</dbReference>
<dbReference type="SMART" id="SM00448">
    <property type="entry name" value="REC"/>
    <property type="match status" value="1"/>
</dbReference>